<name>A0ABS9NNR7_9NEIS</name>
<gene>
    <name evidence="1" type="ORF">MB824_07995</name>
</gene>
<dbReference type="EMBL" id="JAKOOW010000026">
    <property type="protein sequence ID" value="MCG6504436.1"/>
    <property type="molecule type" value="Genomic_DNA"/>
</dbReference>
<evidence type="ECO:0008006" key="3">
    <source>
        <dbReference type="Google" id="ProtNLM"/>
    </source>
</evidence>
<protein>
    <recommendedName>
        <fullName evidence="3">Tetratricopeptide repeat protein</fullName>
    </recommendedName>
</protein>
<proteinExistence type="predicted"/>
<evidence type="ECO:0000313" key="2">
    <source>
        <dbReference type="Proteomes" id="UP001298424"/>
    </source>
</evidence>
<comment type="caution">
    <text evidence="1">The sequence shown here is derived from an EMBL/GenBank/DDBJ whole genome shotgun (WGS) entry which is preliminary data.</text>
</comment>
<dbReference type="RefSeq" id="WP_238747876.1">
    <property type="nucleotide sequence ID" value="NZ_JAKOOW010000026.1"/>
</dbReference>
<sequence length="219" mass="24534">MEKHFFAALLCTLAASAAARQYAVDIDDGITGTADIQGSRFKIESIRSIYRGQCKLEGRIKNGSWRDGRGCVVRFAFGGKNQEKLTVTPEGECSRYCGEDGSFKATYNAIPALCTPQGSRAAEQRFQAAYRAQRYTEALEIKKRYVEQCDRFATDASRIKIYNDLADSYLHTGDKAACRRTLAEIAYRFALGVHPSFYAGEHFPREQKRYEATTQACAE</sequence>
<reference evidence="1 2" key="1">
    <citation type="submission" date="2022-02" db="EMBL/GenBank/DDBJ databases">
        <title>Genome sequence data of Kingella unionensis sp. nov. strain CICC 24913 (CCUG 75125).</title>
        <authorList>
            <person name="Xiao M."/>
        </authorList>
    </citation>
    <scope>NUCLEOTIDE SEQUENCE [LARGE SCALE GENOMIC DNA]</scope>
    <source>
        <strain evidence="1 2">CICC 24913</strain>
    </source>
</reference>
<accession>A0ABS9NNR7</accession>
<dbReference type="Proteomes" id="UP001298424">
    <property type="component" value="Unassembled WGS sequence"/>
</dbReference>
<evidence type="ECO:0000313" key="1">
    <source>
        <dbReference type="EMBL" id="MCG6504436.1"/>
    </source>
</evidence>
<organism evidence="1 2">
    <name type="scientific">Kingella pumchi</name>
    <dbReference type="NCBI Taxonomy" id="2779506"/>
    <lineage>
        <taxon>Bacteria</taxon>
        <taxon>Pseudomonadati</taxon>
        <taxon>Pseudomonadota</taxon>
        <taxon>Betaproteobacteria</taxon>
        <taxon>Neisseriales</taxon>
        <taxon>Neisseriaceae</taxon>
        <taxon>Kingella</taxon>
    </lineage>
</organism>
<keyword evidence="2" id="KW-1185">Reference proteome</keyword>